<dbReference type="InterPro" id="IPR000477">
    <property type="entry name" value="RT_dom"/>
</dbReference>
<dbReference type="CDD" id="cd01650">
    <property type="entry name" value="RT_nLTR_like"/>
    <property type="match status" value="1"/>
</dbReference>
<dbReference type="EMBL" id="GEFM01002318">
    <property type="protein sequence ID" value="JAP73478.1"/>
    <property type="molecule type" value="mRNA"/>
</dbReference>
<dbReference type="InterPro" id="IPR043502">
    <property type="entry name" value="DNA/RNA_pol_sf"/>
</dbReference>
<dbReference type="SUPFAM" id="SSF56672">
    <property type="entry name" value="DNA/RNA polymerases"/>
    <property type="match status" value="1"/>
</dbReference>
<dbReference type="PANTHER" id="PTHR33332">
    <property type="entry name" value="REVERSE TRANSCRIPTASE DOMAIN-CONTAINING PROTEIN"/>
    <property type="match status" value="1"/>
</dbReference>
<dbReference type="Gene3D" id="3.60.10.10">
    <property type="entry name" value="Endonuclease/exonuclease/phosphatase"/>
    <property type="match status" value="1"/>
</dbReference>
<proteinExistence type="evidence at transcript level"/>
<dbReference type="PROSITE" id="PS50878">
    <property type="entry name" value="RT_POL"/>
    <property type="match status" value="1"/>
</dbReference>
<evidence type="ECO:0000313" key="2">
    <source>
        <dbReference type="EMBL" id="JAP73478.1"/>
    </source>
</evidence>
<dbReference type="AlphaFoldDB" id="A0A131Y4P1"/>
<accession>A0A131Y4P1</accession>
<dbReference type="SUPFAM" id="SSF56219">
    <property type="entry name" value="DNase I-like"/>
    <property type="match status" value="1"/>
</dbReference>
<reference evidence="2" key="1">
    <citation type="submission" date="2016-02" db="EMBL/GenBank/DDBJ databases">
        <title>RNAseq analyses of the midgut from blood- or serum-fed Ixodes ricinus ticks.</title>
        <authorList>
            <person name="Perner J."/>
            <person name="Provaznik J."/>
            <person name="Schrenkova J."/>
            <person name="Urbanova V."/>
            <person name="Ribeiro J.M."/>
            <person name="Kopacek P."/>
        </authorList>
    </citation>
    <scope>NUCLEOTIDE SEQUENCE</scope>
    <source>
        <tissue evidence="2">Gut</tissue>
    </source>
</reference>
<dbReference type="Pfam" id="PF00078">
    <property type="entry name" value="RVT_1"/>
    <property type="match status" value="1"/>
</dbReference>
<sequence length="890" mass="100864">MFGLSGFQNCFYTRRDTRGGGIGIFVKDSWSMTQLDVKFTHSESLAVKLSHSHQTICLLALYRPPSSNCINFLQELRGNLEELSNETTFCLVGDINIDTLKNSQSVVCDYLSLLAEHGISPTIQGATREEVLNDHVVSSCLDHINVRSSDVSVHSAVILQKLADHFFVTCQCVFSSEAVQEVERICRLEMLNLITFDRLIKNYDWNGFLSSVNSNNIYPMFINILNNFRNSSKKVVYVRKRKPSLPWLTPAILDAITLKEQLWKKSRRSPNNAVLKLECKIQRNRVNALLRSAKRSYFSKKIRDAGSDSRKTWCVINELRGHVRKNMTETLRDHFGTDMTSTAQAFNNFFKNSAAIPTSTGFPIWTPGTPAFFESAFLPSLTGLNLRSYLFGFRPSKSAGVDNITAGDLCRNYDSIKDVLLTIINDILETGNIPTELKQALVVPLYKGGVKDQVSSYRPISILSCISQILEKHLFAVMTGFLDKHSIISSTQYGFVAGRGTIDLLENFSDTLHYSFENNMYTCALFIDVAKAFDTVNHDILLYKLCRMGFRGPFYSLLANFLSNRTQVVSLGNSRSSQVCLTSGVPQGSILSPLLFNIYVNDLPTAVTSSTVLQYADDTVLFSRHLVYEHAIKILQADATALMDWFSANKLRVNTSKTKLVCFCNPLKVVNLSSSFFLHESNCLCTNCEPVQYVSSIKYLGIYFDCDLSWRTHMSYLCQRLRTVSCLMYSLKCFVPLSTRRNVVHALAYSLLRYGITVFFNCPLLWHTRIDRILRGLLKSVAYRTEYSSSDNLFASLELPSFYSLFLQTVVWKHFWGSEFKIISTPVRELRAAPRFHTPKARTRYGESMREYYVPNVFNSLPDSLLSLASNKSLKKSLRSLFSDVLREPS</sequence>
<evidence type="ECO:0000259" key="1">
    <source>
        <dbReference type="PROSITE" id="PS50878"/>
    </source>
</evidence>
<organism evidence="2">
    <name type="scientific">Ixodes ricinus</name>
    <name type="common">Common tick</name>
    <name type="synonym">Acarus ricinus</name>
    <dbReference type="NCBI Taxonomy" id="34613"/>
    <lineage>
        <taxon>Eukaryota</taxon>
        <taxon>Metazoa</taxon>
        <taxon>Ecdysozoa</taxon>
        <taxon>Arthropoda</taxon>
        <taxon>Chelicerata</taxon>
        <taxon>Arachnida</taxon>
        <taxon>Acari</taxon>
        <taxon>Parasitiformes</taxon>
        <taxon>Ixodida</taxon>
        <taxon>Ixodoidea</taxon>
        <taxon>Ixodidae</taxon>
        <taxon>Ixodinae</taxon>
        <taxon>Ixodes</taxon>
    </lineage>
</organism>
<feature type="domain" description="Reverse transcriptase" evidence="1">
    <location>
        <begin position="426"/>
        <end position="704"/>
    </location>
</feature>
<name>A0A131Y4P1_IXORI</name>
<dbReference type="GO" id="GO:0071897">
    <property type="term" value="P:DNA biosynthetic process"/>
    <property type="evidence" value="ECO:0007669"/>
    <property type="project" value="UniProtKB-ARBA"/>
</dbReference>
<dbReference type="InterPro" id="IPR036691">
    <property type="entry name" value="Endo/exonu/phosph_ase_sf"/>
</dbReference>
<protein>
    <submittedName>
        <fullName evidence="2">Putative tick transposon</fullName>
    </submittedName>
</protein>